<accession>A0A6B0XWL4</accession>
<dbReference type="Gene3D" id="3.40.50.720">
    <property type="entry name" value="NAD(P)-binding Rossmann-like Domain"/>
    <property type="match status" value="1"/>
</dbReference>
<dbReference type="SUPFAM" id="SSF51735">
    <property type="entry name" value="NAD(P)-binding Rossmann-fold domains"/>
    <property type="match status" value="1"/>
</dbReference>
<proteinExistence type="predicted"/>
<dbReference type="InterPro" id="IPR051207">
    <property type="entry name" value="ComplexI_NDUFA9_subunit"/>
</dbReference>
<dbReference type="GO" id="GO:0044877">
    <property type="term" value="F:protein-containing complex binding"/>
    <property type="evidence" value="ECO:0007669"/>
    <property type="project" value="TreeGrafter"/>
</dbReference>
<gene>
    <name evidence="2" type="ORF">F4Y60_02980</name>
</gene>
<dbReference type="InterPro" id="IPR016040">
    <property type="entry name" value="NAD(P)-bd_dom"/>
</dbReference>
<name>A0A6B0XWL4_9RHOB</name>
<feature type="domain" description="NAD(P)-binding" evidence="1">
    <location>
        <begin position="15"/>
        <end position="156"/>
    </location>
</feature>
<comment type="caution">
    <text evidence="2">The sequence shown here is derived from an EMBL/GenBank/DDBJ whole genome shotgun (WGS) entry which is preliminary data.</text>
</comment>
<sequence>MVSHSDNTGLAVVTGAFGFTGRHIAQKLLDSGRAVRTLTGRPHLFGTVQDPFHGKVETVPLNFRDSVLLAKSLEGVDTLYNTYWVRFSSGEVTFDQAVENSRILVNAAVEAGVKRLVHISITNPSEDSNLPYFRGKALVERAIRESNLSHAIIRPALVFGEGDILLNNIAWALRRFPFFPVAGDGHYSAQPVYVGDLADLSVSSSESPDNMTVDAVGPETYTFDELVYLLEQSVGSRAKIAHMPLPLALSLSRIVGYFVRDIVLTREEIDGLAGNLLVSAEPPRGATKLSDWLADHGSFLGQNYASELDRHYRTHGRGLLGN</sequence>
<reference evidence="2" key="1">
    <citation type="submission" date="2019-09" db="EMBL/GenBank/DDBJ databases">
        <title>Characterisation of the sponge microbiome using genome-centric metagenomics.</title>
        <authorList>
            <person name="Engelberts J.P."/>
            <person name="Robbins S.J."/>
            <person name="De Goeij J.M."/>
            <person name="Aranda M."/>
            <person name="Bell S.C."/>
            <person name="Webster N.S."/>
        </authorList>
    </citation>
    <scope>NUCLEOTIDE SEQUENCE</scope>
    <source>
        <strain evidence="2">SB0664_bin_43</strain>
    </source>
</reference>
<dbReference type="InterPro" id="IPR036291">
    <property type="entry name" value="NAD(P)-bd_dom_sf"/>
</dbReference>
<organism evidence="2">
    <name type="scientific">Boseongicola sp. SB0664_bin_43</name>
    <dbReference type="NCBI Taxonomy" id="2604844"/>
    <lineage>
        <taxon>Bacteria</taxon>
        <taxon>Pseudomonadati</taxon>
        <taxon>Pseudomonadota</taxon>
        <taxon>Alphaproteobacteria</taxon>
        <taxon>Rhodobacterales</taxon>
        <taxon>Paracoccaceae</taxon>
        <taxon>Boseongicola</taxon>
    </lineage>
</organism>
<evidence type="ECO:0000259" key="1">
    <source>
        <dbReference type="Pfam" id="PF13460"/>
    </source>
</evidence>
<dbReference type="AlphaFoldDB" id="A0A6B0XWL4"/>
<dbReference type="EMBL" id="VXRY01000112">
    <property type="protein sequence ID" value="MXY33051.1"/>
    <property type="molecule type" value="Genomic_DNA"/>
</dbReference>
<dbReference type="PANTHER" id="PTHR12126:SF11">
    <property type="entry name" value="NADH DEHYDROGENASE [UBIQUINONE] 1 ALPHA SUBCOMPLEX SUBUNIT 9, MITOCHONDRIAL"/>
    <property type="match status" value="1"/>
</dbReference>
<protein>
    <submittedName>
        <fullName evidence="2">NAD(P)H-binding protein</fullName>
    </submittedName>
</protein>
<dbReference type="Pfam" id="PF13460">
    <property type="entry name" value="NAD_binding_10"/>
    <property type="match status" value="1"/>
</dbReference>
<evidence type="ECO:0000313" key="2">
    <source>
        <dbReference type="EMBL" id="MXY33051.1"/>
    </source>
</evidence>
<dbReference type="PANTHER" id="PTHR12126">
    <property type="entry name" value="NADH-UBIQUINONE OXIDOREDUCTASE 39 KDA SUBUNIT-RELATED"/>
    <property type="match status" value="1"/>
</dbReference>